<keyword evidence="2" id="KW-1003">Cell membrane</keyword>
<dbReference type="AlphaFoldDB" id="A0A8J3BGL5"/>
<keyword evidence="3 6" id="KW-0812">Transmembrane</keyword>
<accession>A0A8J3BGL5</accession>
<comment type="subcellular location">
    <subcellularLocation>
        <location evidence="1">Cell membrane</location>
        <topology evidence="1">Multi-pass membrane protein</topology>
    </subcellularLocation>
</comment>
<dbReference type="Pfam" id="PF12823">
    <property type="entry name" value="DUF3817"/>
    <property type="match status" value="1"/>
</dbReference>
<evidence type="ECO:0000256" key="4">
    <source>
        <dbReference type="ARBA" id="ARBA00022989"/>
    </source>
</evidence>
<dbReference type="EMBL" id="BMQC01000003">
    <property type="protein sequence ID" value="GGK20515.1"/>
    <property type="molecule type" value="Genomic_DNA"/>
</dbReference>
<dbReference type="RefSeq" id="WP_189113135.1">
    <property type="nucleotide sequence ID" value="NZ_BMQC01000003.1"/>
</dbReference>
<gene>
    <name evidence="8" type="ORF">GCM10010124_11400</name>
</gene>
<keyword evidence="9" id="KW-1185">Reference proteome</keyword>
<dbReference type="Proteomes" id="UP000662200">
    <property type="component" value="Unassembled WGS sequence"/>
</dbReference>
<dbReference type="PANTHER" id="PTHR40077">
    <property type="entry name" value="MEMBRANE PROTEIN-RELATED"/>
    <property type="match status" value="1"/>
</dbReference>
<evidence type="ECO:0000256" key="3">
    <source>
        <dbReference type="ARBA" id="ARBA00022692"/>
    </source>
</evidence>
<dbReference type="GO" id="GO:0005886">
    <property type="term" value="C:plasma membrane"/>
    <property type="evidence" value="ECO:0007669"/>
    <property type="project" value="UniProtKB-SubCell"/>
</dbReference>
<evidence type="ECO:0000256" key="6">
    <source>
        <dbReference type="SAM" id="Phobius"/>
    </source>
</evidence>
<evidence type="ECO:0000256" key="5">
    <source>
        <dbReference type="ARBA" id="ARBA00023136"/>
    </source>
</evidence>
<organism evidence="8 9">
    <name type="scientific">Pilimelia terevasa</name>
    <dbReference type="NCBI Taxonomy" id="53372"/>
    <lineage>
        <taxon>Bacteria</taxon>
        <taxon>Bacillati</taxon>
        <taxon>Actinomycetota</taxon>
        <taxon>Actinomycetes</taxon>
        <taxon>Micromonosporales</taxon>
        <taxon>Micromonosporaceae</taxon>
        <taxon>Pilimelia</taxon>
    </lineage>
</organism>
<keyword evidence="5 6" id="KW-0472">Membrane</keyword>
<sequence length="107" mass="11959">MNPRRIFRWAAAAEAFTWAGLLVGMYLKYVSGTTTAGVWLFGRLHGALFVGYLIATVWVARTERWPWGRAAVALAASIPPLTTLAFERWLTLRHPERTAEPTTDARG</sequence>
<dbReference type="InterPro" id="IPR023845">
    <property type="entry name" value="DUF3817_TM"/>
</dbReference>
<reference evidence="8" key="1">
    <citation type="journal article" date="2014" name="Int. J. Syst. Evol. Microbiol.">
        <title>Complete genome sequence of Corynebacterium casei LMG S-19264T (=DSM 44701T), isolated from a smear-ripened cheese.</title>
        <authorList>
            <consortium name="US DOE Joint Genome Institute (JGI-PGF)"/>
            <person name="Walter F."/>
            <person name="Albersmeier A."/>
            <person name="Kalinowski J."/>
            <person name="Ruckert C."/>
        </authorList>
    </citation>
    <scope>NUCLEOTIDE SEQUENCE</scope>
    <source>
        <strain evidence="8">JCM 3091</strain>
    </source>
</reference>
<evidence type="ECO:0000256" key="1">
    <source>
        <dbReference type="ARBA" id="ARBA00004651"/>
    </source>
</evidence>
<feature type="domain" description="DUF3817" evidence="7">
    <location>
        <begin position="5"/>
        <end position="91"/>
    </location>
</feature>
<name>A0A8J3BGL5_9ACTN</name>
<feature type="transmembrane region" description="Helical" evidence="6">
    <location>
        <begin position="39"/>
        <end position="60"/>
    </location>
</feature>
<feature type="transmembrane region" description="Helical" evidence="6">
    <location>
        <begin position="6"/>
        <end position="27"/>
    </location>
</feature>
<evidence type="ECO:0000256" key="2">
    <source>
        <dbReference type="ARBA" id="ARBA00022475"/>
    </source>
</evidence>
<proteinExistence type="predicted"/>
<evidence type="ECO:0000259" key="7">
    <source>
        <dbReference type="Pfam" id="PF12823"/>
    </source>
</evidence>
<dbReference type="PANTHER" id="PTHR40077:SF1">
    <property type="entry name" value="MEMBRANE PROTEIN"/>
    <property type="match status" value="1"/>
</dbReference>
<evidence type="ECO:0000313" key="9">
    <source>
        <dbReference type="Proteomes" id="UP000662200"/>
    </source>
</evidence>
<comment type="caution">
    <text evidence="8">The sequence shown here is derived from an EMBL/GenBank/DDBJ whole genome shotgun (WGS) entry which is preliminary data.</text>
</comment>
<reference evidence="8" key="2">
    <citation type="submission" date="2020-09" db="EMBL/GenBank/DDBJ databases">
        <authorList>
            <person name="Sun Q."/>
            <person name="Ohkuma M."/>
        </authorList>
    </citation>
    <scope>NUCLEOTIDE SEQUENCE</scope>
    <source>
        <strain evidence="8">JCM 3091</strain>
    </source>
</reference>
<evidence type="ECO:0000313" key="8">
    <source>
        <dbReference type="EMBL" id="GGK20515.1"/>
    </source>
</evidence>
<dbReference type="NCBIfam" id="TIGR03954">
    <property type="entry name" value="integ_memb_HG"/>
    <property type="match status" value="1"/>
</dbReference>
<keyword evidence="4 6" id="KW-1133">Transmembrane helix</keyword>
<protein>
    <recommendedName>
        <fullName evidence="7">DUF3817 domain-containing protein</fullName>
    </recommendedName>
</protein>